<dbReference type="PROSITE" id="PS51257">
    <property type="entry name" value="PROKAR_LIPOPROTEIN"/>
    <property type="match status" value="1"/>
</dbReference>
<sequence>MNRIRLVVALGRRTAVCVAVALSACAAAHAKATPPVEEAQAWPEVETVRTLLRADAAAALADCKVPGVCQPGVERADPGERASRQQDDIRVAAIFGSTRRLNIDVLVNGALLRYRAGHGAPVAGAVSAGGYRLLAVEGACVHLRRDEHNRTACLDVGKAHP</sequence>
<accession>A0ABY8GU07</accession>
<keyword evidence="1" id="KW-0732">Signal</keyword>
<feature type="chain" id="PRO_5046055264" evidence="1">
    <location>
        <begin position="33"/>
        <end position="161"/>
    </location>
</feature>
<keyword evidence="3" id="KW-1185">Reference proteome</keyword>
<dbReference type="Proteomes" id="UP001214170">
    <property type="component" value="Chromosome"/>
</dbReference>
<dbReference type="RefSeq" id="WP_268078848.1">
    <property type="nucleotide sequence ID" value="NZ_CP106885.1"/>
</dbReference>
<name>A0ABY8GU07_9BURK</name>
<evidence type="ECO:0000313" key="2">
    <source>
        <dbReference type="EMBL" id="WFP08350.1"/>
    </source>
</evidence>
<reference evidence="2 3" key="1">
    <citation type="submission" date="2023-03" db="EMBL/GenBank/DDBJ databases">
        <title>Achromobacter spanius LIG8.</title>
        <authorList>
            <person name="Shrestha S."/>
        </authorList>
    </citation>
    <scope>NUCLEOTIDE SEQUENCE [LARGE SCALE GENOMIC DNA]</scope>
    <source>
        <strain evidence="2 3">LIG8</strain>
    </source>
</reference>
<evidence type="ECO:0000313" key="3">
    <source>
        <dbReference type="Proteomes" id="UP001214170"/>
    </source>
</evidence>
<feature type="signal peptide" evidence="1">
    <location>
        <begin position="1"/>
        <end position="32"/>
    </location>
</feature>
<evidence type="ECO:0000256" key="1">
    <source>
        <dbReference type="SAM" id="SignalP"/>
    </source>
</evidence>
<organism evidence="2 3">
    <name type="scientific">Achromobacter spanius</name>
    <dbReference type="NCBI Taxonomy" id="217203"/>
    <lineage>
        <taxon>Bacteria</taxon>
        <taxon>Pseudomonadati</taxon>
        <taxon>Pseudomonadota</taxon>
        <taxon>Betaproteobacteria</taxon>
        <taxon>Burkholderiales</taxon>
        <taxon>Alcaligenaceae</taxon>
        <taxon>Achromobacter</taxon>
    </lineage>
</organism>
<protein>
    <submittedName>
        <fullName evidence="2">Uncharacterized protein</fullName>
    </submittedName>
</protein>
<dbReference type="EMBL" id="CP121261">
    <property type="protein sequence ID" value="WFP08350.1"/>
    <property type="molecule type" value="Genomic_DNA"/>
</dbReference>
<proteinExistence type="predicted"/>
<gene>
    <name evidence="2" type="ORF">P8T11_00295</name>
</gene>